<dbReference type="PROSITE" id="PS50006">
    <property type="entry name" value="FHA_DOMAIN"/>
    <property type="match status" value="1"/>
</dbReference>
<dbReference type="EMBL" id="JBJUIK010000005">
    <property type="protein sequence ID" value="KAL3527165.1"/>
    <property type="molecule type" value="Genomic_DNA"/>
</dbReference>
<accession>A0ABD3A5Z1</accession>
<dbReference type="Pfam" id="PF13325">
    <property type="entry name" value="MCRS_N"/>
    <property type="match status" value="1"/>
</dbReference>
<dbReference type="SUPFAM" id="SSF49879">
    <property type="entry name" value="SMAD/FHA domain"/>
    <property type="match status" value="1"/>
</dbReference>
<evidence type="ECO:0000259" key="2">
    <source>
        <dbReference type="PROSITE" id="PS50006"/>
    </source>
</evidence>
<dbReference type="InterPro" id="IPR037912">
    <property type="entry name" value="MCRS1"/>
</dbReference>
<dbReference type="InterPro" id="IPR025999">
    <property type="entry name" value="MCRS_N"/>
</dbReference>
<gene>
    <name evidence="3" type="ORF">ACH5RR_011821</name>
</gene>
<name>A0ABD3A5Z1_9GENT</name>
<dbReference type="InterPro" id="IPR008984">
    <property type="entry name" value="SMAD_FHA_dom_sf"/>
</dbReference>
<keyword evidence="4" id="KW-1185">Reference proteome</keyword>
<dbReference type="Pfam" id="PF00498">
    <property type="entry name" value="FHA"/>
    <property type="match status" value="1"/>
</dbReference>
<dbReference type="InterPro" id="IPR000253">
    <property type="entry name" value="FHA_dom"/>
</dbReference>
<organism evidence="3 4">
    <name type="scientific">Cinchona calisaya</name>
    <dbReference type="NCBI Taxonomy" id="153742"/>
    <lineage>
        <taxon>Eukaryota</taxon>
        <taxon>Viridiplantae</taxon>
        <taxon>Streptophyta</taxon>
        <taxon>Embryophyta</taxon>
        <taxon>Tracheophyta</taxon>
        <taxon>Spermatophyta</taxon>
        <taxon>Magnoliopsida</taxon>
        <taxon>eudicotyledons</taxon>
        <taxon>Gunneridae</taxon>
        <taxon>Pentapetalae</taxon>
        <taxon>asterids</taxon>
        <taxon>lamiids</taxon>
        <taxon>Gentianales</taxon>
        <taxon>Rubiaceae</taxon>
        <taxon>Cinchonoideae</taxon>
        <taxon>Cinchoneae</taxon>
        <taxon>Cinchona</taxon>
    </lineage>
</organism>
<feature type="compositionally biased region" description="Acidic residues" evidence="1">
    <location>
        <begin position="672"/>
        <end position="681"/>
    </location>
</feature>
<dbReference type="CDD" id="cd22687">
    <property type="entry name" value="FHA_MCRS1"/>
    <property type="match status" value="1"/>
</dbReference>
<feature type="domain" description="FHA" evidence="2">
    <location>
        <begin position="760"/>
        <end position="816"/>
    </location>
</feature>
<feature type="region of interest" description="Disordered" evidence="1">
    <location>
        <begin position="659"/>
        <end position="681"/>
    </location>
</feature>
<dbReference type="Proteomes" id="UP001630127">
    <property type="component" value="Unassembled WGS sequence"/>
</dbReference>
<comment type="caution">
    <text evidence="3">The sequence shown here is derived from an EMBL/GenBank/DDBJ whole genome shotgun (WGS) entry which is preliminary data.</text>
</comment>
<evidence type="ECO:0000313" key="4">
    <source>
        <dbReference type="Proteomes" id="UP001630127"/>
    </source>
</evidence>
<dbReference type="PANTHER" id="PTHR13233:SF0">
    <property type="entry name" value="MICROSPHERULE PROTEIN 1"/>
    <property type="match status" value="1"/>
</dbReference>
<sequence>MATAVPIPTTWIPEDDLLLKNAVEAGASLEALAKGAVQFSRRFTFQELRDRWHSLLYDPDISAQASTRMFELELSGFNPFSRNNRFDHSKGNREVSEKRKVQSIRKQYYSMRKRFRSEFFNPTDLGFLDEPILHGSSGHVADFHGFDRESQDNKCMLGNSIPNHFEFQEAEIEILRSAFSKPTGNSSVTSGAVRAHSPYLTGCSNTLNTLEDKHPNGMLRTFGYAGDVSTPLRQDGTPFEPNVNSSFIKVCPVNFDEHSGVQESGLQQMPSDRKLLQSLEMQQLSVFDSTKENLQNVVRGSRQEHDLNSSSVNPTFHTLDFSSAQPNLSAWEPVEDFSATSLPVSLKQDDATRDAEEMLTDDGARPVLGVSEGEFGDLPDSLLNLSTEDEILLIDVDGKDTLDKSCSDNLKSVLLSSPNDAGQDGVNNLQPETLVVSETCLANPGCADLDTSGAFTSSIHGGHQNVHHPELNEHGPSTSVSTSDSHALGGGSICCTLNTEDPEIPCNDDIFLLIHPSTSFVPSTAQPSSRDSMILSSAASQKQTGQGIKSMIDVKDLARSSPWSQKVGESILLETRPAHSLLRSGVKCELPDTNSMALQPRDANKAPGDLNHGRSSDANQNISARRILEDDISRVELKAGQTPAAFVEARNTVADSVKVDISEPMVNPSTSDQEESESDDDVPYFSDIEAMILEMDLDPYDQDSHSLRQVFRYPYEDTKRTIIRLEQCAQSCLQRSMTSHGALAIFFGHHLRNYIRKTEVVLGRSTDDVDVDIDLRKEGRANKISRRQAIIKMEDNGSFYLKNLGKSLILVNGKSVANGQLICLGSSCLIEIRGMIFIFEINQKYVRHSMSQKSKGMNSKFEWSPHGET</sequence>
<dbReference type="Gene3D" id="2.60.200.20">
    <property type="match status" value="1"/>
</dbReference>
<evidence type="ECO:0000256" key="1">
    <source>
        <dbReference type="SAM" id="MobiDB-lite"/>
    </source>
</evidence>
<dbReference type="SMART" id="SM00240">
    <property type="entry name" value="FHA"/>
    <property type="match status" value="1"/>
</dbReference>
<dbReference type="PANTHER" id="PTHR13233">
    <property type="entry name" value="MICROSPHERULE PROTEIN 1"/>
    <property type="match status" value="1"/>
</dbReference>
<protein>
    <recommendedName>
        <fullName evidence="2">FHA domain-containing protein</fullName>
    </recommendedName>
</protein>
<proteinExistence type="predicted"/>
<evidence type="ECO:0000313" key="3">
    <source>
        <dbReference type="EMBL" id="KAL3527165.1"/>
    </source>
</evidence>
<reference evidence="3 4" key="1">
    <citation type="submission" date="2024-11" db="EMBL/GenBank/DDBJ databases">
        <title>A near-complete genome assembly of Cinchona calisaya.</title>
        <authorList>
            <person name="Lian D.C."/>
            <person name="Zhao X.W."/>
            <person name="Wei L."/>
        </authorList>
    </citation>
    <scope>NUCLEOTIDE SEQUENCE [LARGE SCALE GENOMIC DNA]</scope>
    <source>
        <tissue evidence="3">Nenye</tissue>
    </source>
</reference>
<dbReference type="AlphaFoldDB" id="A0ABD3A5Z1"/>
<feature type="region of interest" description="Disordered" evidence="1">
    <location>
        <begin position="592"/>
        <end position="617"/>
    </location>
</feature>